<dbReference type="Gene3D" id="1.20.1740.10">
    <property type="entry name" value="Amino acid/polyamine transporter I"/>
    <property type="match status" value="1"/>
</dbReference>
<evidence type="ECO:0000313" key="6">
    <source>
        <dbReference type="EMBL" id="QGZ93285.1"/>
    </source>
</evidence>
<feature type="transmembrane region" description="Helical" evidence="5">
    <location>
        <begin position="64"/>
        <end position="87"/>
    </location>
</feature>
<protein>
    <submittedName>
        <fullName evidence="6">Serine/threonine exchanger SteT</fullName>
    </submittedName>
</protein>
<dbReference type="PANTHER" id="PTHR11785">
    <property type="entry name" value="AMINO ACID TRANSPORTER"/>
    <property type="match status" value="1"/>
</dbReference>
<keyword evidence="3 5" id="KW-1133">Transmembrane helix</keyword>
<accession>A0A6I6MFM8</accession>
<feature type="transmembrane region" description="Helical" evidence="5">
    <location>
        <begin position="295"/>
        <end position="315"/>
    </location>
</feature>
<feature type="transmembrane region" description="Helical" evidence="5">
    <location>
        <begin position="108"/>
        <end position="132"/>
    </location>
</feature>
<feature type="transmembrane region" description="Helical" evidence="5">
    <location>
        <begin position="382"/>
        <end position="400"/>
    </location>
</feature>
<keyword evidence="7" id="KW-1185">Reference proteome</keyword>
<name>A0A6I6MFM8_9CAUL</name>
<dbReference type="Pfam" id="PF13520">
    <property type="entry name" value="AA_permease_2"/>
    <property type="match status" value="1"/>
</dbReference>
<dbReference type="InterPro" id="IPR050598">
    <property type="entry name" value="AminoAcid_Transporter"/>
</dbReference>
<feature type="transmembrane region" description="Helical" evidence="5">
    <location>
        <begin position="217"/>
        <end position="240"/>
    </location>
</feature>
<comment type="subcellular location">
    <subcellularLocation>
        <location evidence="1">Membrane</location>
        <topology evidence="1">Multi-pass membrane protein</topology>
    </subcellularLocation>
</comment>
<gene>
    <name evidence="6" type="primary">steT</name>
    <name evidence="6" type="ORF">DSM104635_00094</name>
</gene>
<evidence type="ECO:0000313" key="7">
    <source>
        <dbReference type="Proteomes" id="UP000431269"/>
    </source>
</evidence>
<dbReference type="InterPro" id="IPR002293">
    <property type="entry name" value="AA/rel_permease1"/>
</dbReference>
<dbReference type="KEGG" id="tsv:DSM104635_00094"/>
<keyword evidence="2 5" id="KW-0812">Transmembrane</keyword>
<organism evidence="6 7">
    <name type="scientific">Terricaulis silvestris</name>
    <dbReference type="NCBI Taxonomy" id="2686094"/>
    <lineage>
        <taxon>Bacteria</taxon>
        <taxon>Pseudomonadati</taxon>
        <taxon>Pseudomonadota</taxon>
        <taxon>Alphaproteobacteria</taxon>
        <taxon>Caulobacterales</taxon>
        <taxon>Caulobacteraceae</taxon>
        <taxon>Terricaulis</taxon>
    </lineage>
</organism>
<feature type="transmembrane region" description="Helical" evidence="5">
    <location>
        <begin position="252"/>
        <end position="275"/>
    </location>
</feature>
<reference evidence="7" key="1">
    <citation type="submission" date="2019-12" db="EMBL/GenBank/DDBJ databases">
        <title>Complete genome of Terracaulis silvestris 0127_4.</title>
        <authorList>
            <person name="Vieira S."/>
            <person name="Riedel T."/>
            <person name="Sproer C."/>
            <person name="Pascual J."/>
            <person name="Boedeker C."/>
            <person name="Overmann J."/>
        </authorList>
    </citation>
    <scope>NUCLEOTIDE SEQUENCE [LARGE SCALE GENOMIC DNA]</scope>
    <source>
        <strain evidence="7">0127_4</strain>
    </source>
</reference>
<feature type="transmembrane region" description="Helical" evidence="5">
    <location>
        <begin position="412"/>
        <end position="436"/>
    </location>
</feature>
<sequence length="472" mass="49651">MHVSAASFAHPTRRVTWFMTDLAAAPRRHISANYVAMLAVGMVVGAGIFRSPAAVAEAAGSPEWLFAAWALGGLITLVGALCYAELATAFPHPGGDYHFLRLAYGRNWSFLFAWARFTVINSGSVALLGYVLGDYLNVVIPLGTIGPPLYAALSVIILTAFNLRGAGKGHDAADYSLTGLEVVGLLAIVAAALALILQGVPAVEGLNLTNIAAPPPSFGYALVYALLAFGGWSEVATLSAEVRDPKRGMLRALVMAAALITVLYLAVNWAFWYGLGVEGLAASTAPAADLIAKAFGPWAGVITALAIAFAVITSINATIVVGGRTTYACAHDWPALKRIGRWDEKRQIPSAAIWAQGIISLALVVFGAFYQGFATLVDYTAPVYWLFLAMSGIAVIVLRIRQPNAERPFKTPLYPVLPILFALSSVAMLWSALSYVTAETGAGALVSLCVLGSGIIALFFVARAKPAASPPN</sequence>
<evidence type="ECO:0000256" key="5">
    <source>
        <dbReference type="SAM" id="Phobius"/>
    </source>
</evidence>
<proteinExistence type="predicted"/>
<dbReference type="EMBL" id="CP047045">
    <property type="protein sequence ID" value="QGZ93285.1"/>
    <property type="molecule type" value="Genomic_DNA"/>
</dbReference>
<feature type="transmembrane region" description="Helical" evidence="5">
    <location>
        <begin position="34"/>
        <end position="52"/>
    </location>
</feature>
<feature type="transmembrane region" description="Helical" evidence="5">
    <location>
        <begin position="138"/>
        <end position="163"/>
    </location>
</feature>
<feature type="transmembrane region" description="Helical" evidence="5">
    <location>
        <begin position="351"/>
        <end position="370"/>
    </location>
</feature>
<dbReference type="PANTHER" id="PTHR11785:SF512">
    <property type="entry name" value="SOBREMESA, ISOFORM B"/>
    <property type="match status" value="1"/>
</dbReference>
<dbReference type="GO" id="GO:0015179">
    <property type="term" value="F:L-amino acid transmembrane transporter activity"/>
    <property type="evidence" value="ECO:0007669"/>
    <property type="project" value="TreeGrafter"/>
</dbReference>
<dbReference type="Proteomes" id="UP000431269">
    <property type="component" value="Chromosome"/>
</dbReference>
<feature type="transmembrane region" description="Helical" evidence="5">
    <location>
        <begin position="442"/>
        <end position="462"/>
    </location>
</feature>
<dbReference type="GO" id="GO:0016020">
    <property type="term" value="C:membrane"/>
    <property type="evidence" value="ECO:0007669"/>
    <property type="project" value="UniProtKB-SubCell"/>
</dbReference>
<keyword evidence="4 5" id="KW-0472">Membrane</keyword>
<dbReference type="AlphaFoldDB" id="A0A6I6MFM8"/>
<feature type="transmembrane region" description="Helical" evidence="5">
    <location>
        <begin position="175"/>
        <end position="197"/>
    </location>
</feature>
<evidence type="ECO:0000256" key="1">
    <source>
        <dbReference type="ARBA" id="ARBA00004141"/>
    </source>
</evidence>
<dbReference type="PIRSF" id="PIRSF006060">
    <property type="entry name" value="AA_transporter"/>
    <property type="match status" value="1"/>
</dbReference>
<evidence type="ECO:0000256" key="4">
    <source>
        <dbReference type="ARBA" id="ARBA00023136"/>
    </source>
</evidence>
<evidence type="ECO:0000256" key="2">
    <source>
        <dbReference type="ARBA" id="ARBA00022692"/>
    </source>
</evidence>
<evidence type="ECO:0000256" key="3">
    <source>
        <dbReference type="ARBA" id="ARBA00022989"/>
    </source>
</evidence>